<name>A0A1G7KPE4_9DEIN</name>
<dbReference type="SUPFAM" id="SSF54611">
    <property type="entry name" value="SecB-like"/>
    <property type="match status" value="1"/>
</dbReference>
<evidence type="ECO:0000313" key="2">
    <source>
        <dbReference type="Proteomes" id="UP000199446"/>
    </source>
</evidence>
<proteinExistence type="predicted"/>
<keyword evidence="2" id="KW-1185">Reference proteome</keyword>
<dbReference type="EMBL" id="FNBC01000048">
    <property type="protein sequence ID" value="SDF38904.1"/>
    <property type="molecule type" value="Genomic_DNA"/>
</dbReference>
<protein>
    <submittedName>
        <fullName evidence="1">Homeodomain-like domain-containing protein</fullName>
    </submittedName>
</protein>
<dbReference type="GO" id="GO:0003677">
    <property type="term" value="F:DNA binding"/>
    <property type="evidence" value="ECO:0007669"/>
    <property type="project" value="UniProtKB-KW"/>
</dbReference>
<dbReference type="Pfam" id="PF13384">
    <property type="entry name" value="HTH_23"/>
    <property type="match status" value="1"/>
</dbReference>
<evidence type="ECO:0000313" key="1">
    <source>
        <dbReference type="EMBL" id="SDF38904.1"/>
    </source>
</evidence>
<dbReference type="AlphaFoldDB" id="A0A1G7KPE4"/>
<dbReference type="OrthoDB" id="5518794at2"/>
<keyword evidence="1" id="KW-0238">DNA-binding</keyword>
<dbReference type="InterPro" id="IPR035958">
    <property type="entry name" value="SecB-like_sf"/>
</dbReference>
<dbReference type="Proteomes" id="UP000199446">
    <property type="component" value="Unassembled WGS sequence"/>
</dbReference>
<keyword evidence="1" id="KW-0371">Homeobox</keyword>
<organism evidence="1 2">
    <name type="scientific">Thermus arciformis</name>
    <dbReference type="NCBI Taxonomy" id="482827"/>
    <lineage>
        <taxon>Bacteria</taxon>
        <taxon>Thermotogati</taxon>
        <taxon>Deinococcota</taxon>
        <taxon>Deinococci</taxon>
        <taxon>Thermales</taxon>
        <taxon>Thermaceae</taxon>
        <taxon>Thermus</taxon>
    </lineage>
</organism>
<gene>
    <name evidence="1" type="ORF">SAMN04488243_1485</name>
</gene>
<dbReference type="InterPro" id="IPR013324">
    <property type="entry name" value="RNA_pol_sigma_r3/r4-like"/>
</dbReference>
<dbReference type="RefSeq" id="WP_093008578.1">
    <property type="nucleotide sequence ID" value="NZ_FNBC01000048.1"/>
</dbReference>
<sequence>MENKSETIRRLYREGKSVSEIAKALGLSYQRVYSTLKRSGLLKPKGGEPSPSGEPDPEAYARFLQGLEIRSVELTEVHAKLERSPKGKLSFCMGLEAFGPEPREGGFTAGLALNLDFQDEEGLFGFLRLRVRAGYATPLFPDELLFRTFRERNLIVHLWPYLRLYVDFLTAQMGLPRLVLPAWKV</sequence>
<dbReference type="SUPFAM" id="SSF88659">
    <property type="entry name" value="Sigma3 and sigma4 domains of RNA polymerase sigma factors"/>
    <property type="match status" value="1"/>
</dbReference>
<accession>A0A1G7KPE4</accession>
<reference evidence="2" key="1">
    <citation type="submission" date="2016-10" db="EMBL/GenBank/DDBJ databases">
        <authorList>
            <person name="Varghese N."/>
            <person name="Submissions S."/>
        </authorList>
    </citation>
    <scope>NUCLEOTIDE SEQUENCE [LARGE SCALE GENOMIC DNA]</scope>
    <source>
        <strain evidence="2">CGMCC 1.6992</strain>
    </source>
</reference>
<dbReference type="Gene3D" id="1.10.10.60">
    <property type="entry name" value="Homeodomain-like"/>
    <property type="match status" value="1"/>
</dbReference>
<dbReference type="STRING" id="482827.SAMN04488243_1485"/>